<evidence type="ECO:0000256" key="6">
    <source>
        <dbReference type="SAM" id="MobiDB-lite"/>
    </source>
</evidence>
<dbReference type="CDD" id="cd01127">
    <property type="entry name" value="TrwB_TraG_TraD_VirD4"/>
    <property type="match status" value="1"/>
</dbReference>
<dbReference type="RefSeq" id="WP_052287946.1">
    <property type="nucleotide sequence ID" value="NZ_JTHE03000057.1"/>
</dbReference>
<accession>A0ABD4T324</accession>
<evidence type="ECO:0000256" key="5">
    <source>
        <dbReference type="ARBA" id="ARBA00023136"/>
    </source>
</evidence>
<sequence>MLLANAFTEPFIEAWQVIKDILWTPRGLLMIGLVVGVYLLSAIAPKKANLTSGRFAGRGDKLKASNKSYRQLKSGEADDVVLWCGSPPGWQHNGVMAGLTTACIGEPPTVYVPEANRSSVVIGKAGSGKTFSVIDPLVTSAVEQGHPILLYDYKADAYGKGGQLSYLATLAARRKYNVQVFAPGRPYSCIINPLDFLADANDSTTAGVLAEVFHRNLTRGGGKADAFFGPAGQRLIQALLQFAKSTQYPDLAMAFCVVQLPNLVKRLSHAAKEERLPYFVQVNFAQFMSTGASEKTASGILATASDVLTRFMAPDLLRSLLGSTNVAAILERRELLVFQSDIFRQDVINPLLAAIINVVVNLNCSVQREAPLIFSADEFPTIYMPQAPSWPNQHRSKGFTGIFGFQSFPQIVETYGQEQAKALLSACSTRFWFNPGDVQTAQRYSDELGETEVTFRTHSYSRSRGDDWGRNRSTSEQVRTKKLMTPDEVMRFGVGECLYINPAYNQWPIHYDRIPIPKRDIQLKKECEGMWETIRDRMIRREHNRRPDLDMEEQIRIRLKEADRLLPLPSDEEEVDGNNAGSSGKQATGVINLPDGQEF</sequence>
<evidence type="ECO:0000259" key="8">
    <source>
        <dbReference type="Pfam" id="PF12696"/>
    </source>
</evidence>
<organism evidence="9 10">
    <name type="scientific">Lyngbya confervoides BDU141951</name>
    <dbReference type="NCBI Taxonomy" id="1574623"/>
    <lineage>
        <taxon>Bacteria</taxon>
        <taxon>Bacillati</taxon>
        <taxon>Cyanobacteriota</taxon>
        <taxon>Cyanophyceae</taxon>
        <taxon>Oscillatoriophycideae</taxon>
        <taxon>Oscillatoriales</taxon>
        <taxon>Microcoleaceae</taxon>
        <taxon>Lyngbya</taxon>
    </lineage>
</organism>
<evidence type="ECO:0000313" key="10">
    <source>
        <dbReference type="Proteomes" id="UP000031561"/>
    </source>
</evidence>
<keyword evidence="10" id="KW-1185">Reference proteome</keyword>
<comment type="subcellular location">
    <subcellularLocation>
        <location evidence="1">Cell membrane</location>
        <topology evidence="1">Multi-pass membrane protein</topology>
    </subcellularLocation>
</comment>
<feature type="region of interest" description="Disordered" evidence="6">
    <location>
        <begin position="567"/>
        <end position="599"/>
    </location>
</feature>
<dbReference type="EMBL" id="JTHE03000057">
    <property type="protein sequence ID" value="MCM1983166.1"/>
    <property type="molecule type" value="Genomic_DNA"/>
</dbReference>
<evidence type="ECO:0000313" key="9">
    <source>
        <dbReference type="EMBL" id="MCM1983166.1"/>
    </source>
</evidence>
<comment type="caution">
    <text evidence="9">The sequence shown here is derived from an EMBL/GenBank/DDBJ whole genome shotgun (WGS) entry which is preliminary data.</text>
</comment>
<dbReference type="Proteomes" id="UP000031561">
    <property type="component" value="Unassembled WGS sequence"/>
</dbReference>
<keyword evidence="5 7" id="KW-0472">Membrane</keyword>
<geneLocation type="plasmid" evidence="9">
    <name>unnamed17</name>
</geneLocation>
<dbReference type="AlphaFoldDB" id="A0ABD4T324"/>
<evidence type="ECO:0000256" key="7">
    <source>
        <dbReference type="SAM" id="Phobius"/>
    </source>
</evidence>
<dbReference type="InterPro" id="IPR032689">
    <property type="entry name" value="TraG-D_C"/>
</dbReference>
<protein>
    <submittedName>
        <fullName evidence="9">TraM recognition domain-containing protein</fullName>
    </submittedName>
</protein>
<dbReference type="InterPro" id="IPR027417">
    <property type="entry name" value="P-loop_NTPase"/>
</dbReference>
<feature type="domain" description="TraD/TraG TraM recognition site" evidence="8">
    <location>
        <begin position="371"/>
        <end position="492"/>
    </location>
</feature>
<dbReference type="InterPro" id="IPR051539">
    <property type="entry name" value="T4SS-coupling_protein"/>
</dbReference>
<keyword evidence="3 7" id="KW-0812">Transmembrane</keyword>
<dbReference type="SUPFAM" id="SSF52540">
    <property type="entry name" value="P-loop containing nucleoside triphosphate hydrolases"/>
    <property type="match status" value="1"/>
</dbReference>
<dbReference type="Pfam" id="PF12696">
    <property type="entry name" value="TraG-D_C"/>
    <property type="match status" value="1"/>
</dbReference>
<dbReference type="Gene3D" id="3.40.50.300">
    <property type="entry name" value="P-loop containing nucleotide triphosphate hydrolases"/>
    <property type="match status" value="2"/>
</dbReference>
<reference evidence="9 10" key="1">
    <citation type="journal article" date="2015" name="Genome Announc.">
        <title>Draft Genome Sequence of Filamentous Marine Cyanobacterium Lyngbya confervoides Strain BDU141951.</title>
        <authorList>
            <person name="Chandrababunaidu M.M."/>
            <person name="Sen D."/>
            <person name="Tripathy S."/>
        </authorList>
    </citation>
    <scope>NUCLEOTIDE SEQUENCE [LARGE SCALE GENOMIC DNA]</scope>
    <source>
        <strain evidence="9 10">BDU141951</strain>
    </source>
</reference>
<keyword evidence="4 7" id="KW-1133">Transmembrane helix</keyword>
<proteinExistence type="predicted"/>
<keyword evidence="2" id="KW-1003">Cell membrane</keyword>
<evidence type="ECO:0000256" key="1">
    <source>
        <dbReference type="ARBA" id="ARBA00004651"/>
    </source>
</evidence>
<feature type="transmembrane region" description="Helical" evidence="7">
    <location>
        <begin position="27"/>
        <end position="44"/>
    </location>
</feature>
<dbReference type="PANTHER" id="PTHR37937:SF1">
    <property type="entry name" value="CONJUGATIVE TRANSFER: DNA TRANSPORT"/>
    <property type="match status" value="1"/>
</dbReference>
<evidence type="ECO:0000256" key="3">
    <source>
        <dbReference type="ARBA" id="ARBA00022692"/>
    </source>
</evidence>
<name>A0ABD4T324_9CYAN</name>
<keyword evidence="9" id="KW-0614">Plasmid</keyword>
<dbReference type="PANTHER" id="PTHR37937">
    <property type="entry name" value="CONJUGATIVE TRANSFER: DNA TRANSPORT"/>
    <property type="match status" value="1"/>
</dbReference>
<evidence type="ECO:0000256" key="2">
    <source>
        <dbReference type="ARBA" id="ARBA00022475"/>
    </source>
</evidence>
<evidence type="ECO:0000256" key="4">
    <source>
        <dbReference type="ARBA" id="ARBA00022989"/>
    </source>
</evidence>
<dbReference type="GO" id="GO:0005886">
    <property type="term" value="C:plasma membrane"/>
    <property type="evidence" value="ECO:0007669"/>
    <property type="project" value="UniProtKB-SubCell"/>
</dbReference>
<gene>
    <name evidence="9" type="ORF">QQ91_0010065</name>
</gene>